<protein>
    <submittedName>
        <fullName evidence="2">Uncharacterized protein</fullName>
    </submittedName>
</protein>
<evidence type="ECO:0000313" key="3">
    <source>
        <dbReference type="Proteomes" id="UP000238312"/>
    </source>
</evidence>
<comment type="caution">
    <text evidence="2">The sequence shown here is derived from an EMBL/GenBank/DDBJ whole genome shotgun (WGS) entry which is preliminary data.</text>
</comment>
<keyword evidence="3" id="KW-1185">Reference proteome</keyword>
<gene>
    <name evidence="2" type="ORF">B0I32_15213</name>
</gene>
<name>A0A2T0LM04_9ACTN</name>
<dbReference type="OrthoDB" id="3521917at2"/>
<evidence type="ECO:0000256" key="1">
    <source>
        <dbReference type="SAM" id="MobiDB-lite"/>
    </source>
</evidence>
<accession>A0A2T0LM04</accession>
<sequence>MNIEPRSQEMAPERVLRGPVPIAPETVTWERVVQRICAWTVRGVDFRVTKMTSGGLQVCIDTPGSVAEQESWVLYHRMAREVALAGRHCEADADRLLVLGWSAACLHNRVRLLQNGLRRLTNFGPTARRAVRLAGRDPDGRPAEELVAAVCASIERRLRWPERLAQLAGYERSSRQLRVQLLLAQVAGLEAKVAAACEEHLVIAGILARAVCERYGRHGDFIHAQREVLTESPQWTHADPMIRGTATARPNLSDTGRSPRGLTERLIAASVINHGVPRATPQTVPPGGVHRPQREPADDALLNGTAIIRLPSQ</sequence>
<dbReference type="AlphaFoldDB" id="A0A2T0LM04"/>
<reference evidence="2 3" key="1">
    <citation type="submission" date="2018-03" db="EMBL/GenBank/DDBJ databases">
        <title>Genomic Encyclopedia of Type Strains, Phase III (KMG-III): the genomes of soil and plant-associated and newly described type strains.</title>
        <authorList>
            <person name="Whitman W."/>
        </authorList>
    </citation>
    <scope>NUCLEOTIDE SEQUENCE [LARGE SCALE GENOMIC DNA]</scope>
    <source>
        <strain evidence="2 3">CGMCC 4.7104</strain>
    </source>
</reference>
<organism evidence="2 3">
    <name type="scientific">Nonomuraea fuscirosea</name>
    <dbReference type="NCBI Taxonomy" id="1291556"/>
    <lineage>
        <taxon>Bacteria</taxon>
        <taxon>Bacillati</taxon>
        <taxon>Actinomycetota</taxon>
        <taxon>Actinomycetes</taxon>
        <taxon>Streptosporangiales</taxon>
        <taxon>Streptosporangiaceae</taxon>
        <taxon>Nonomuraea</taxon>
    </lineage>
</organism>
<dbReference type="RefSeq" id="WP_106253347.1">
    <property type="nucleotide sequence ID" value="NZ_JBFAIL010000063.1"/>
</dbReference>
<evidence type="ECO:0000313" key="2">
    <source>
        <dbReference type="EMBL" id="PRX44118.1"/>
    </source>
</evidence>
<dbReference type="Proteomes" id="UP000238312">
    <property type="component" value="Unassembled WGS sequence"/>
</dbReference>
<feature type="region of interest" description="Disordered" evidence="1">
    <location>
        <begin position="277"/>
        <end position="296"/>
    </location>
</feature>
<proteinExistence type="predicted"/>
<dbReference type="EMBL" id="PVNG01000052">
    <property type="protein sequence ID" value="PRX44118.1"/>
    <property type="molecule type" value="Genomic_DNA"/>
</dbReference>